<dbReference type="InterPro" id="IPR001279">
    <property type="entry name" value="Metallo-B-lactamas"/>
</dbReference>
<dbReference type="GO" id="GO:0016787">
    <property type="term" value="F:hydrolase activity"/>
    <property type="evidence" value="ECO:0007669"/>
    <property type="project" value="UniProtKB-KW"/>
</dbReference>
<dbReference type="EMBL" id="FNQG01000008">
    <property type="protein sequence ID" value="SEA09897.1"/>
    <property type="molecule type" value="Genomic_DNA"/>
</dbReference>
<dbReference type="InterPro" id="IPR005025">
    <property type="entry name" value="FMN_Rdtase-like_dom"/>
</dbReference>
<dbReference type="GO" id="GO:0010181">
    <property type="term" value="F:FMN binding"/>
    <property type="evidence" value="ECO:0007669"/>
    <property type="project" value="InterPro"/>
</dbReference>
<evidence type="ECO:0000313" key="3">
    <source>
        <dbReference type="EMBL" id="SEA09897.1"/>
    </source>
</evidence>
<dbReference type="PANTHER" id="PTHR13754:SF13">
    <property type="entry name" value="METALLO-BETA-LACTAMASE SUPERFAMILY PROTEIN (AFU_ORTHOLOGUE AFUA_3G07630)"/>
    <property type="match status" value="1"/>
</dbReference>
<accession>A0A1H3YEB8</accession>
<dbReference type="GO" id="GO:0016740">
    <property type="term" value="F:transferase activity"/>
    <property type="evidence" value="ECO:0007669"/>
    <property type="project" value="TreeGrafter"/>
</dbReference>
<comment type="similarity">
    <text evidence="1">In the N-terminal section; belongs to the zinc metallo-hydrolase group 3 family.</text>
</comment>
<dbReference type="PROSITE" id="PS50902">
    <property type="entry name" value="FLAVODOXIN_LIKE"/>
    <property type="match status" value="1"/>
</dbReference>
<reference evidence="3 4" key="1">
    <citation type="submission" date="2016-10" db="EMBL/GenBank/DDBJ databases">
        <authorList>
            <person name="de Groot N.N."/>
        </authorList>
    </citation>
    <scope>NUCLEOTIDE SEQUENCE [LARGE SCALE GENOMIC DNA]</scope>
    <source>
        <strain evidence="3 4">DSM 2872</strain>
    </source>
</reference>
<evidence type="ECO:0000256" key="1">
    <source>
        <dbReference type="ARBA" id="ARBA00007121"/>
    </source>
</evidence>
<dbReference type="PANTHER" id="PTHR13754">
    <property type="entry name" value="METALLO-BETA-LACTAMASE SUPERFAMILY PROTEIN"/>
    <property type="match status" value="1"/>
</dbReference>
<evidence type="ECO:0000259" key="2">
    <source>
        <dbReference type="PROSITE" id="PS50902"/>
    </source>
</evidence>
<sequence>MAYESQYNLRVLINDLVEMGAWDLDGEHGLSFYIETPESNFIFDCGHTGAAWDNAVKMGVDLSVVDFVALSHSHYDHAGGFPSLLKRVKPKLLYTGPDFWQEKYSCDCEKTEYAYKGCGFTEADLADWGIEQRECRDMIKLDNYASLFTGFEMQNDFEIIPEKFVRGKDKKPDAFDDEICLLLKEGNGLAMVVGCSHRGIVNMVSAVKKRTGMTVVRVVGDVHLVEASDERVSQTFKELKSLGVEFFNLCHCLVDKCHTSGVWPMHLDTIAGGSSIKMEQDDGVPLMAAIVYDSRMHNTERAAAFIAEGVHMAGLQPACFNIDEADLEYIDNADLIILGSPTYMASVTAKMKIWLEEKMSRLDLSNKLGGAFATEQYIHGGGENAIREMLTFMMVQGMMTYSGGKSYGKPIIHLGPVGMSQDIESFRDLFVAYGERMGKQTVWLD</sequence>
<dbReference type="GO" id="GO:0016651">
    <property type="term" value="F:oxidoreductase activity, acting on NAD(P)H"/>
    <property type="evidence" value="ECO:0007669"/>
    <property type="project" value="UniProtKB-ARBA"/>
</dbReference>
<dbReference type="Proteomes" id="UP000183469">
    <property type="component" value="Unassembled WGS sequence"/>
</dbReference>
<dbReference type="SUPFAM" id="SSF56281">
    <property type="entry name" value="Metallo-hydrolase/oxidoreductase"/>
    <property type="match status" value="1"/>
</dbReference>
<dbReference type="Pfam" id="PF00753">
    <property type="entry name" value="Lactamase_B"/>
    <property type="match status" value="1"/>
</dbReference>
<organism evidence="3 4">
    <name type="scientific">Selenomonas ruminantium</name>
    <dbReference type="NCBI Taxonomy" id="971"/>
    <lineage>
        <taxon>Bacteria</taxon>
        <taxon>Bacillati</taxon>
        <taxon>Bacillota</taxon>
        <taxon>Negativicutes</taxon>
        <taxon>Selenomonadales</taxon>
        <taxon>Selenomonadaceae</taxon>
        <taxon>Selenomonas</taxon>
    </lineage>
</organism>
<dbReference type="InterPro" id="IPR052926">
    <property type="entry name" value="Metallo-beta-lactamase_dom"/>
</dbReference>
<dbReference type="RefSeq" id="WP_256202842.1">
    <property type="nucleotide sequence ID" value="NZ_FNQG01000008.1"/>
</dbReference>
<gene>
    <name evidence="3" type="ORF">SAMN05660648_01926</name>
</gene>
<proteinExistence type="inferred from homology"/>
<dbReference type="Pfam" id="PF03358">
    <property type="entry name" value="FMN_red"/>
    <property type="match status" value="1"/>
</dbReference>
<dbReference type="InterPro" id="IPR041712">
    <property type="entry name" value="DHPS-like_MBL-fold"/>
</dbReference>
<dbReference type="InterPro" id="IPR036866">
    <property type="entry name" value="RibonucZ/Hydroxyglut_hydro"/>
</dbReference>
<evidence type="ECO:0000313" key="4">
    <source>
        <dbReference type="Proteomes" id="UP000183469"/>
    </source>
</evidence>
<name>A0A1H3YEB8_SELRU</name>
<feature type="domain" description="Flavodoxin-like" evidence="2">
    <location>
        <begin position="288"/>
        <end position="438"/>
    </location>
</feature>
<dbReference type="Gene3D" id="3.60.15.10">
    <property type="entry name" value="Ribonuclease Z/Hydroxyacylglutathione hydrolase-like"/>
    <property type="match status" value="1"/>
</dbReference>
<dbReference type="AlphaFoldDB" id="A0A1H3YEB8"/>
<keyword evidence="3" id="KW-0378">Hydrolase</keyword>
<dbReference type="CDD" id="cd07713">
    <property type="entry name" value="DHPS-like_MBL-fold"/>
    <property type="match status" value="1"/>
</dbReference>
<dbReference type="SUPFAM" id="SSF52218">
    <property type="entry name" value="Flavoproteins"/>
    <property type="match status" value="1"/>
</dbReference>
<dbReference type="InterPro" id="IPR008254">
    <property type="entry name" value="Flavodoxin/NO_synth"/>
</dbReference>
<protein>
    <submittedName>
        <fullName evidence="3">Metal-dependent hydrolase, beta-lactamase superfamily II</fullName>
    </submittedName>
</protein>
<dbReference type="Gene3D" id="3.40.50.360">
    <property type="match status" value="1"/>
</dbReference>
<dbReference type="InterPro" id="IPR029039">
    <property type="entry name" value="Flavoprotein-like_sf"/>
</dbReference>